<name>A0A364VAN9_9CORY</name>
<dbReference type="AlphaFoldDB" id="A0A364VAN9"/>
<dbReference type="OrthoDB" id="5363652at2"/>
<evidence type="ECO:0000313" key="1">
    <source>
        <dbReference type="EMBL" id="RAV33715.1"/>
    </source>
</evidence>
<gene>
    <name evidence="1" type="ORF">CWC39_07090</name>
</gene>
<sequence length="313" mass="35338">MDKRRLTYDEQVKLLQERGLTVKDTASAAEFLSRVNYYRFSGYFRYWQIAPKAGNNRFLDDSSFEVIQRLYEAEQKLVAVCDEVLHPIEVLLRTRFAYYYAQCVGAVGAFARGDGFTQSPSPDEERVEEHALSNLDRSKETFVSHYRDEIKAGKAYSVEAYARMPIWVAVEAFSFGSLSRLIEASGKSGVLEGMASSMNVSPSRLPSQVRSFVYLRNRNAHCAKLWNHAVIDRPGLLPNIARRAKRDHRPFLDHSIYKIFVALDQVATKTGLQPDWLAKRVEPILASNALLAAGIANPAHYGEMPPQLLTGND</sequence>
<protein>
    <submittedName>
        <fullName evidence="1">Metal ABC transporter</fullName>
    </submittedName>
</protein>
<dbReference type="EMBL" id="PHQP01000051">
    <property type="protein sequence ID" value="RAV33715.1"/>
    <property type="molecule type" value="Genomic_DNA"/>
</dbReference>
<dbReference type="InterPro" id="IPR011664">
    <property type="entry name" value="Abi_system_AbiD/AbiF-like"/>
</dbReference>
<dbReference type="Pfam" id="PF07751">
    <property type="entry name" value="Abi_2"/>
    <property type="match status" value="1"/>
</dbReference>
<reference evidence="1 2" key="1">
    <citation type="journal article" date="2018" name="Syst. Appl. Microbiol.">
        <title>Corynebacterium heidelbergense sp. nov., isolated from the preen glands of Egyptian geese (Alopochen aegyptiacus).</title>
        <authorList>
            <person name="Braun M.S."/>
            <person name="Wang E."/>
            <person name="Zimmermann S."/>
            <person name="Wink M."/>
        </authorList>
    </citation>
    <scope>NUCLEOTIDE SEQUENCE [LARGE SCALE GENOMIC DNA]</scope>
    <source>
        <strain evidence="1 2">DSM 104638</strain>
    </source>
</reference>
<evidence type="ECO:0000313" key="2">
    <source>
        <dbReference type="Proteomes" id="UP000251047"/>
    </source>
</evidence>
<dbReference type="Proteomes" id="UP000251047">
    <property type="component" value="Unassembled WGS sequence"/>
</dbReference>
<organism evidence="1 2">
    <name type="scientific">Corynebacterium heidelbergense</name>
    <dbReference type="NCBI Taxonomy" id="2055947"/>
    <lineage>
        <taxon>Bacteria</taxon>
        <taxon>Bacillati</taxon>
        <taxon>Actinomycetota</taxon>
        <taxon>Actinomycetes</taxon>
        <taxon>Mycobacteriales</taxon>
        <taxon>Corynebacteriaceae</taxon>
        <taxon>Corynebacterium</taxon>
    </lineage>
</organism>
<proteinExistence type="predicted"/>
<accession>A0A364VAN9</accession>
<comment type="caution">
    <text evidence="1">The sequence shown here is derived from an EMBL/GenBank/DDBJ whole genome shotgun (WGS) entry which is preliminary data.</text>
</comment>
<dbReference type="RefSeq" id="WP_112769799.1">
    <property type="nucleotide sequence ID" value="NZ_CP063191.1"/>
</dbReference>